<proteinExistence type="inferred from homology"/>
<evidence type="ECO:0000256" key="4">
    <source>
        <dbReference type="ARBA" id="ARBA00022980"/>
    </source>
</evidence>
<dbReference type="Proteomes" id="UP000284057">
    <property type="component" value="Unassembled WGS sequence"/>
</dbReference>
<evidence type="ECO:0000256" key="5">
    <source>
        <dbReference type="ARBA" id="ARBA00023274"/>
    </source>
</evidence>
<dbReference type="RefSeq" id="WP_119662872.1">
    <property type="nucleotide sequence ID" value="NZ_QUAL01000409.1"/>
</dbReference>
<dbReference type="InterPro" id="IPR005484">
    <property type="entry name" value="Ribosomal_uL18_bac/plant/anim"/>
</dbReference>
<evidence type="ECO:0000256" key="3">
    <source>
        <dbReference type="ARBA" id="ARBA00022884"/>
    </source>
</evidence>
<dbReference type="SUPFAM" id="SSF53137">
    <property type="entry name" value="Translational machinery components"/>
    <property type="match status" value="1"/>
</dbReference>
<evidence type="ECO:0000313" key="9">
    <source>
        <dbReference type="Proteomes" id="UP000284057"/>
    </source>
</evidence>
<evidence type="ECO:0000256" key="1">
    <source>
        <dbReference type="ARBA" id="ARBA00007116"/>
    </source>
</evidence>
<dbReference type="Pfam" id="PF00861">
    <property type="entry name" value="Ribosomal_L18p"/>
    <property type="match status" value="1"/>
</dbReference>
<protein>
    <recommendedName>
        <fullName evidence="6 7">Large ribosomal subunit protein uL18</fullName>
    </recommendedName>
</protein>
<comment type="function">
    <text evidence="7">This is one of the proteins that bind and probably mediate the attachment of the 5S RNA into the large ribosomal subunit, where it forms part of the central protuberance.</text>
</comment>
<accession>A0A418KHT3</accession>
<dbReference type="InterPro" id="IPR057268">
    <property type="entry name" value="Ribosomal_L18"/>
</dbReference>
<reference evidence="8 9" key="1">
    <citation type="submission" date="2018-09" db="EMBL/GenBank/DDBJ databases">
        <title>Isolation, diversity and antifungal activity of actinobacteria from wheat.</title>
        <authorList>
            <person name="Han C."/>
        </authorList>
    </citation>
    <scope>NUCLEOTIDE SEQUENCE [LARGE SCALE GENOMIC DNA]</scope>
    <source>
        <strain evidence="8 9">NEAU-YY265</strain>
    </source>
</reference>
<comment type="subunit">
    <text evidence="7">Part of the 50S ribosomal subunit; part of the 5S rRNA/L5/L18/L25 subcomplex. Contacts the 5S and 23S rRNAs.</text>
</comment>
<evidence type="ECO:0000313" key="8">
    <source>
        <dbReference type="EMBL" id="RIQ12184.1"/>
    </source>
</evidence>
<dbReference type="HAMAP" id="MF_01337_B">
    <property type="entry name" value="Ribosomal_uL18_B"/>
    <property type="match status" value="1"/>
</dbReference>
<dbReference type="PANTHER" id="PTHR12899">
    <property type="entry name" value="39S RIBOSOMAL PROTEIN L18, MITOCHONDRIAL"/>
    <property type="match status" value="1"/>
</dbReference>
<evidence type="ECO:0000256" key="6">
    <source>
        <dbReference type="ARBA" id="ARBA00035197"/>
    </source>
</evidence>
<dbReference type="OrthoDB" id="9810939at2"/>
<evidence type="ECO:0000256" key="7">
    <source>
        <dbReference type="HAMAP-Rule" id="MF_01337"/>
    </source>
</evidence>
<dbReference type="EMBL" id="QUAL01000409">
    <property type="protein sequence ID" value="RIQ12184.1"/>
    <property type="molecule type" value="Genomic_DNA"/>
</dbReference>
<name>A0A418KHT3_9ACTN</name>
<keyword evidence="3 7" id="KW-0694">RNA-binding</keyword>
<dbReference type="NCBIfam" id="TIGR00060">
    <property type="entry name" value="L18_bact"/>
    <property type="match status" value="1"/>
</dbReference>
<dbReference type="GO" id="GO:0006412">
    <property type="term" value="P:translation"/>
    <property type="evidence" value="ECO:0007669"/>
    <property type="project" value="UniProtKB-UniRule"/>
</dbReference>
<organism evidence="8 9">
    <name type="scientific">Jiangella rhizosphaerae</name>
    <dbReference type="NCBI Taxonomy" id="2293569"/>
    <lineage>
        <taxon>Bacteria</taxon>
        <taxon>Bacillati</taxon>
        <taxon>Actinomycetota</taxon>
        <taxon>Actinomycetes</taxon>
        <taxon>Jiangellales</taxon>
        <taxon>Jiangellaceae</taxon>
        <taxon>Jiangella</taxon>
    </lineage>
</organism>
<dbReference type="GO" id="GO:0003735">
    <property type="term" value="F:structural constituent of ribosome"/>
    <property type="evidence" value="ECO:0007669"/>
    <property type="project" value="InterPro"/>
</dbReference>
<dbReference type="GO" id="GO:0008097">
    <property type="term" value="F:5S rRNA binding"/>
    <property type="evidence" value="ECO:0007669"/>
    <property type="project" value="TreeGrafter"/>
</dbReference>
<dbReference type="GO" id="GO:0022625">
    <property type="term" value="C:cytosolic large ribosomal subunit"/>
    <property type="evidence" value="ECO:0007669"/>
    <property type="project" value="TreeGrafter"/>
</dbReference>
<keyword evidence="4 7" id="KW-0689">Ribosomal protein</keyword>
<comment type="similarity">
    <text evidence="1 7">Belongs to the universal ribosomal protein uL18 family.</text>
</comment>
<dbReference type="PANTHER" id="PTHR12899:SF3">
    <property type="entry name" value="LARGE RIBOSOMAL SUBUNIT PROTEIN UL18M"/>
    <property type="match status" value="1"/>
</dbReference>
<dbReference type="InterPro" id="IPR004389">
    <property type="entry name" value="Ribosomal_uL18_bac-type"/>
</dbReference>
<keyword evidence="2 7" id="KW-0699">rRNA-binding</keyword>
<dbReference type="AlphaFoldDB" id="A0A418KHT3"/>
<gene>
    <name evidence="7" type="primary">rplR</name>
    <name evidence="8" type="ORF">DY240_27590</name>
</gene>
<keyword evidence="5 7" id="KW-0687">Ribonucleoprotein</keyword>
<dbReference type="FunFam" id="3.30.420.100:FF:000001">
    <property type="entry name" value="50S ribosomal protein L18"/>
    <property type="match status" value="1"/>
</dbReference>
<keyword evidence="9" id="KW-1185">Reference proteome</keyword>
<sequence>MGIAINRHIKKGDKRVARDRRHLRVRKKVTGTAERPRLVVTRSLRHMVVQVVDDATGRTLASATSMEADLRSFDGDKTAKARRVGELVADRAKAAGVEAVVFDRGGNQYHGRVAAVAEGAREGGLKL</sequence>
<comment type="caution">
    <text evidence="8">The sequence shown here is derived from an EMBL/GenBank/DDBJ whole genome shotgun (WGS) entry which is preliminary data.</text>
</comment>
<dbReference type="CDD" id="cd00432">
    <property type="entry name" value="Ribosomal_L18_L5e"/>
    <property type="match status" value="1"/>
</dbReference>
<dbReference type="Gene3D" id="3.30.420.100">
    <property type="match status" value="1"/>
</dbReference>
<evidence type="ECO:0000256" key="2">
    <source>
        <dbReference type="ARBA" id="ARBA00022730"/>
    </source>
</evidence>